<evidence type="ECO:0000259" key="2">
    <source>
        <dbReference type="Pfam" id="PF04986"/>
    </source>
</evidence>
<dbReference type="InterPro" id="IPR026889">
    <property type="entry name" value="Zn_Tnp"/>
</dbReference>
<feature type="domain" description="Transposase zinc-binding" evidence="3">
    <location>
        <begin position="10"/>
        <end position="102"/>
    </location>
</feature>
<feature type="domain" description="Transposase IS801/IS1294" evidence="2">
    <location>
        <begin position="144"/>
        <end position="330"/>
    </location>
</feature>
<dbReference type="Pfam" id="PF14319">
    <property type="entry name" value="Zn_Tnp_IS91"/>
    <property type="match status" value="1"/>
</dbReference>
<dbReference type="Proteomes" id="UP000199365">
    <property type="component" value="Unassembled WGS sequence"/>
</dbReference>
<dbReference type="Pfam" id="PF04986">
    <property type="entry name" value="Y2_Tnp"/>
    <property type="match status" value="1"/>
</dbReference>
<dbReference type="NCBIfam" id="NF033538">
    <property type="entry name" value="transpos_IS91"/>
    <property type="match status" value="1"/>
</dbReference>
<dbReference type="PANTHER" id="PTHR37023">
    <property type="entry name" value="TRANSPOSASE"/>
    <property type="match status" value="1"/>
</dbReference>
<dbReference type="EMBL" id="FNKX01000002">
    <property type="protein sequence ID" value="SDR53096.1"/>
    <property type="molecule type" value="Genomic_DNA"/>
</dbReference>
<keyword evidence="5" id="KW-1185">Reference proteome</keyword>
<dbReference type="RefSeq" id="WP_090808715.1">
    <property type="nucleotide sequence ID" value="NZ_FNKX01000002.1"/>
</dbReference>
<feature type="compositionally biased region" description="Pro residues" evidence="1">
    <location>
        <begin position="397"/>
        <end position="406"/>
    </location>
</feature>
<sequence>MRPALEVADIFRRCGPQYRQTHADALSRAQRRAMSAIELCRTAALGGHAEQCDACGHQRIAYDSCRHRCCPKCQSLARAQWLERRRAELLPAVEYFHVVFTLPEPVAALAYQNKKTVYDLLFRTSAETLRTIAADPKHLGAEIGFITVLHTWGQNLLHHPHVHCVVPGGGIAPDGERWLACRPGFFLPARVLSRLFRRLFLDQLRRAFDAGALRFHGQLEPLRDPRAFAAWLAPATHVEWVVYAKPPFGGAAQVLDYLGRYTHRVAISNNRLLRFDGDSVLFRWKDYRHEARHRTMTLTADEFIRRFVLHVLPDGFKRIRSYGWLANCHRAARLATCRRLLGVEPPAAASPATAEDYRDRYQRLTGRSLRDCPVCGKGHMVRIEGALPGDTPGILPRAPPDPSHVH</sequence>
<organism evidence="4 5">
    <name type="scientific">Paraburkholderia tuberum</name>
    <dbReference type="NCBI Taxonomy" id="157910"/>
    <lineage>
        <taxon>Bacteria</taxon>
        <taxon>Pseudomonadati</taxon>
        <taxon>Pseudomonadota</taxon>
        <taxon>Betaproteobacteria</taxon>
        <taxon>Burkholderiales</taxon>
        <taxon>Burkholderiaceae</taxon>
        <taxon>Paraburkholderia</taxon>
    </lineage>
</organism>
<dbReference type="InterPro" id="IPR007069">
    <property type="entry name" value="Transposase_32"/>
</dbReference>
<proteinExistence type="predicted"/>
<evidence type="ECO:0000259" key="3">
    <source>
        <dbReference type="Pfam" id="PF14319"/>
    </source>
</evidence>
<dbReference type="InterPro" id="IPR054832">
    <property type="entry name" value="transpos_IS91"/>
</dbReference>
<dbReference type="GO" id="GO:0003677">
    <property type="term" value="F:DNA binding"/>
    <property type="evidence" value="ECO:0007669"/>
    <property type="project" value="InterPro"/>
</dbReference>
<dbReference type="AlphaFoldDB" id="A0A1H1JSY1"/>
<dbReference type="STRING" id="157910.SAMN05445850_5616"/>
<reference evidence="5" key="1">
    <citation type="submission" date="2016-10" db="EMBL/GenBank/DDBJ databases">
        <authorList>
            <person name="Varghese N."/>
            <person name="Submissions S."/>
        </authorList>
    </citation>
    <scope>NUCLEOTIDE SEQUENCE [LARGE SCALE GENOMIC DNA]</scope>
    <source>
        <strain evidence="5">DUS833</strain>
    </source>
</reference>
<gene>
    <name evidence="4" type="ORF">SAMN05445850_5616</name>
</gene>
<accession>A0A1H1JSY1</accession>
<dbReference type="PANTHER" id="PTHR37023:SF1">
    <property type="entry name" value="ISSOD25 TRANSPOSASE TNPA_ISSOD25"/>
    <property type="match status" value="1"/>
</dbReference>
<feature type="region of interest" description="Disordered" evidence="1">
    <location>
        <begin position="386"/>
        <end position="406"/>
    </location>
</feature>
<name>A0A1H1JSY1_9BURK</name>
<evidence type="ECO:0000313" key="5">
    <source>
        <dbReference type="Proteomes" id="UP000199365"/>
    </source>
</evidence>
<evidence type="ECO:0000313" key="4">
    <source>
        <dbReference type="EMBL" id="SDR53096.1"/>
    </source>
</evidence>
<protein>
    <submittedName>
        <fullName evidence="4">Transposase zinc-binding domain-containing protein</fullName>
    </submittedName>
</protein>
<dbReference type="GO" id="GO:0004803">
    <property type="term" value="F:transposase activity"/>
    <property type="evidence" value="ECO:0007669"/>
    <property type="project" value="InterPro"/>
</dbReference>
<dbReference type="GO" id="GO:0006313">
    <property type="term" value="P:DNA transposition"/>
    <property type="evidence" value="ECO:0007669"/>
    <property type="project" value="InterPro"/>
</dbReference>
<evidence type="ECO:0000256" key="1">
    <source>
        <dbReference type="SAM" id="MobiDB-lite"/>
    </source>
</evidence>